<accession>A0A6P8LYR7</accession>
<gene>
    <name evidence="11" type="primary">LOC105681542</name>
</gene>
<organism evidence="10 11">
    <name type="scientific">Bombus impatiens</name>
    <name type="common">Bumblebee</name>
    <dbReference type="NCBI Taxonomy" id="132113"/>
    <lineage>
        <taxon>Eukaryota</taxon>
        <taxon>Metazoa</taxon>
        <taxon>Ecdysozoa</taxon>
        <taxon>Arthropoda</taxon>
        <taxon>Hexapoda</taxon>
        <taxon>Insecta</taxon>
        <taxon>Pterygota</taxon>
        <taxon>Neoptera</taxon>
        <taxon>Endopterygota</taxon>
        <taxon>Hymenoptera</taxon>
        <taxon>Apocrita</taxon>
        <taxon>Aculeata</taxon>
        <taxon>Apoidea</taxon>
        <taxon>Anthophila</taxon>
        <taxon>Apidae</taxon>
        <taxon>Bombus</taxon>
        <taxon>Pyrobombus</taxon>
    </lineage>
</organism>
<dbReference type="InterPro" id="IPR017970">
    <property type="entry name" value="Homeobox_CS"/>
</dbReference>
<evidence type="ECO:0000256" key="3">
    <source>
        <dbReference type="ARBA" id="ARBA00023125"/>
    </source>
</evidence>
<evidence type="ECO:0000256" key="5">
    <source>
        <dbReference type="ARBA" id="ARBA00023242"/>
    </source>
</evidence>
<evidence type="ECO:0000313" key="10">
    <source>
        <dbReference type="Proteomes" id="UP000515180"/>
    </source>
</evidence>
<evidence type="ECO:0000256" key="1">
    <source>
        <dbReference type="ARBA" id="ARBA00004123"/>
    </source>
</evidence>
<evidence type="ECO:0000256" key="7">
    <source>
        <dbReference type="PROSITE-ProRule" id="PRU00108"/>
    </source>
</evidence>
<dbReference type="Gene3D" id="1.10.10.60">
    <property type="entry name" value="Homeodomain-like"/>
    <property type="match status" value="1"/>
</dbReference>
<dbReference type="GO" id="GO:0005634">
    <property type="term" value="C:nucleus"/>
    <property type="evidence" value="ECO:0007669"/>
    <property type="project" value="UniProtKB-SubCell"/>
</dbReference>
<protein>
    <submittedName>
        <fullName evidence="11">Homeobox protein Hox-D3a-like</fullName>
    </submittedName>
</protein>
<comment type="subcellular location">
    <subcellularLocation>
        <location evidence="1 7 8">Nucleus</location>
    </subcellularLocation>
</comment>
<keyword evidence="5 7" id="KW-0539">Nucleus</keyword>
<sequence>MKSVRKPKDFSIESILADKFRFLRNDQYINLSQFSVTKTHELDLQKEKFEKNVGTAVEISIEEDVAVNTKNNFASIKENPAPNPAQNLPTNFGIDTRDTYQINNVFKNNEFSDAEDYGVYFQRKSEVNFDIIEKCTTDMKKSCLIADEKEHMAVYQHFSKPFEQEEFNSNEISGSKVITHTGKGHVTNYEYVKPEKGDECYEEINERYGNLTKIENRSPSLNNMREKLINLLNNKTDYVEVMKNATELEWLRCTRYKPPKIPRKRAIGKNRRKPSLHPRIPFSTFQLDFLEQQFQINAYLSKDNVLEISNVLNLPPNRIKIWFQNRRARERREFCIKI</sequence>
<keyword evidence="2" id="KW-0217">Developmental protein</keyword>
<keyword evidence="4 7" id="KW-0371">Homeobox</keyword>
<evidence type="ECO:0000256" key="6">
    <source>
        <dbReference type="ARBA" id="ARBA00038425"/>
    </source>
</evidence>
<feature type="DNA-binding region" description="Homeobox" evidence="7">
    <location>
        <begin position="275"/>
        <end position="334"/>
    </location>
</feature>
<dbReference type="GO" id="GO:0000981">
    <property type="term" value="F:DNA-binding transcription factor activity, RNA polymerase II-specific"/>
    <property type="evidence" value="ECO:0007669"/>
    <property type="project" value="InterPro"/>
</dbReference>
<dbReference type="GO" id="GO:0048598">
    <property type="term" value="P:embryonic morphogenesis"/>
    <property type="evidence" value="ECO:0007669"/>
    <property type="project" value="TreeGrafter"/>
</dbReference>
<dbReference type="GO" id="GO:0000977">
    <property type="term" value="F:RNA polymerase II transcription regulatory region sequence-specific DNA binding"/>
    <property type="evidence" value="ECO:0007669"/>
    <property type="project" value="TreeGrafter"/>
</dbReference>
<name>A0A6P8LYR7_BOMIM</name>
<feature type="domain" description="Homeobox" evidence="9">
    <location>
        <begin position="273"/>
        <end position="333"/>
    </location>
</feature>
<dbReference type="SMART" id="SM00389">
    <property type="entry name" value="HOX"/>
    <property type="match status" value="1"/>
</dbReference>
<dbReference type="PANTHER" id="PTHR24338:SF0">
    <property type="entry name" value="MUSCLE SEGMENTATION HOMEOBOX"/>
    <property type="match status" value="1"/>
</dbReference>
<comment type="similarity">
    <text evidence="6">Belongs to the Msh homeobox family.</text>
</comment>
<dbReference type="InterPro" id="IPR009057">
    <property type="entry name" value="Homeodomain-like_sf"/>
</dbReference>
<dbReference type="RefSeq" id="XP_033179649.1">
    <property type="nucleotide sequence ID" value="XM_033323758.1"/>
</dbReference>
<dbReference type="InterPro" id="IPR001356">
    <property type="entry name" value="HD"/>
</dbReference>
<dbReference type="SUPFAM" id="SSF46689">
    <property type="entry name" value="Homeodomain-like"/>
    <property type="match status" value="1"/>
</dbReference>
<dbReference type="OrthoDB" id="1867783at2759"/>
<proteinExistence type="inferred from homology"/>
<reference evidence="11" key="1">
    <citation type="submission" date="2025-08" db="UniProtKB">
        <authorList>
            <consortium name="RefSeq"/>
        </authorList>
    </citation>
    <scope>IDENTIFICATION</scope>
</reference>
<dbReference type="PANTHER" id="PTHR24338">
    <property type="entry name" value="HOMEOBOX PROTEIN MSX"/>
    <property type="match status" value="1"/>
</dbReference>
<keyword evidence="10" id="KW-1185">Reference proteome</keyword>
<evidence type="ECO:0000256" key="2">
    <source>
        <dbReference type="ARBA" id="ARBA00022473"/>
    </source>
</evidence>
<evidence type="ECO:0000256" key="8">
    <source>
        <dbReference type="RuleBase" id="RU000682"/>
    </source>
</evidence>
<dbReference type="Pfam" id="PF00046">
    <property type="entry name" value="Homeodomain"/>
    <property type="match status" value="1"/>
</dbReference>
<dbReference type="PROSITE" id="PS50071">
    <property type="entry name" value="HOMEOBOX_2"/>
    <property type="match status" value="1"/>
</dbReference>
<dbReference type="PROSITE" id="PS00027">
    <property type="entry name" value="HOMEOBOX_1"/>
    <property type="match status" value="1"/>
</dbReference>
<dbReference type="InterPro" id="IPR050674">
    <property type="entry name" value="Msh_Homeobox_Regulators"/>
</dbReference>
<dbReference type="CDD" id="cd00086">
    <property type="entry name" value="homeodomain"/>
    <property type="match status" value="1"/>
</dbReference>
<evidence type="ECO:0000313" key="11">
    <source>
        <dbReference type="RefSeq" id="XP_033179649.1"/>
    </source>
</evidence>
<keyword evidence="3 7" id="KW-0238">DNA-binding</keyword>
<evidence type="ECO:0000259" key="9">
    <source>
        <dbReference type="PROSITE" id="PS50071"/>
    </source>
</evidence>
<dbReference type="GeneID" id="105681542"/>
<evidence type="ECO:0000256" key="4">
    <source>
        <dbReference type="ARBA" id="ARBA00023155"/>
    </source>
</evidence>
<dbReference type="Proteomes" id="UP000515180">
    <property type="component" value="Unplaced"/>
</dbReference>
<dbReference type="AlphaFoldDB" id="A0A6P8LYR7"/>